<dbReference type="EC" id="2.5.1.141" evidence="3 14"/>
<dbReference type="Pfam" id="PF01040">
    <property type="entry name" value="UbiA"/>
    <property type="match status" value="1"/>
</dbReference>
<keyword evidence="6 14" id="KW-0812">Transmembrane</keyword>
<evidence type="ECO:0000256" key="6">
    <source>
        <dbReference type="ARBA" id="ARBA00022692"/>
    </source>
</evidence>
<dbReference type="Gene3D" id="1.10.357.140">
    <property type="entry name" value="UbiA prenyltransferase"/>
    <property type="match status" value="1"/>
</dbReference>
<feature type="transmembrane region" description="Helical" evidence="14">
    <location>
        <begin position="300"/>
        <end position="318"/>
    </location>
</feature>
<comment type="similarity">
    <text evidence="14">Belongs to the UbiA prenyltransferase family. Protoheme IX farnesyltransferase subfamily.</text>
</comment>
<dbReference type="InterPro" id="IPR006369">
    <property type="entry name" value="Protohaem_IX_farnesylTrfase"/>
</dbReference>
<comment type="catalytic activity">
    <reaction evidence="13 14">
        <text>heme b + (2E,6E)-farnesyl diphosphate + H2O = Fe(II)-heme o + diphosphate</text>
        <dbReference type="Rhea" id="RHEA:28070"/>
        <dbReference type="ChEBI" id="CHEBI:15377"/>
        <dbReference type="ChEBI" id="CHEBI:33019"/>
        <dbReference type="ChEBI" id="CHEBI:60344"/>
        <dbReference type="ChEBI" id="CHEBI:60530"/>
        <dbReference type="ChEBI" id="CHEBI:175763"/>
        <dbReference type="EC" id="2.5.1.141"/>
    </reaction>
</comment>
<feature type="transmembrane region" description="Helical" evidence="14">
    <location>
        <begin position="201"/>
        <end position="222"/>
    </location>
</feature>
<proteinExistence type="inferred from homology"/>
<comment type="function">
    <text evidence="14">Converts heme B (protoheme IX) to heme O by substitution of the vinyl group on carbon 2 of heme B porphyrin ring with a hydroxyethyl farnesyl side group.</text>
</comment>
<evidence type="ECO:0000256" key="11">
    <source>
        <dbReference type="ARBA" id="ARBA00040810"/>
    </source>
</evidence>
<accession>A0ABX7PWW1</accession>
<name>A0ABX7PWW1_9BACT</name>
<evidence type="ECO:0000313" key="15">
    <source>
        <dbReference type="EMBL" id="QSR87056.1"/>
    </source>
</evidence>
<keyword evidence="9 14" id="KW-0472">Membrane</keyword>
<sequence>MSLAVVMNITKVNNPERFPGKRENTSASLPALQPRSHTLLKDIAQLIKFRLTLLVLTTTFFGFVLGASGPLDLVKAFHVLVGTALLAASAAVLNEVLESRQDSQMSRTKDRPLPAHRFDAIEAAIIAIMGAVIGFLYLWNFSNLIAAFIALFSLVSYVCIYTPLKRISPWNTWIGAVSGALPPVIGYAAQNENLVHSTPLFLFSILFFWQMPHFYAIAWIYKNDYKKAGFKMLVVVDSTGKKLTSQSLLFSFLLLPISTIPYFTGHAGVVYLGGSLALGLVFLGSAFLLHLHRDLKSARLLFFSSIAYLPLLFTLLALCWKNKT</sequence>
<dbReference type="PANTHER" id="PTHR43448">
    <property type="entry name" value="PROTOHEME IX FARNESYLTRANSFERASE, MITOCHONDRIAL"/>
    <property type="match status" value="1"/>
</dbReference>
<evidence type="ECO:0000256" key="2">
    <source>
        <dbReference type="ARBA" id="ARBA00004919"/>
    </source>
</evidence>
<evidence type="ECO:0000256" key="10">
    <source>
        <dbReference type="ARBA" id="ARBA00030253"/>
    </source>
</evidence>
<dbReference type="PANTHER" id="PTHR43448:SF7">
    <property type="entry name" value="4-HYDROXYBENZOATE SOLANESYLTRANSFERASE"/>
    <property type="match status" value="1"/>
</dbReference>
<evidence type="ECO:0000256" key="7">
    <source>
        <dbReference type="ARBA" id="ARBA00022989"/>
    </source>
</evidence>
<feature type="transmembrane region" description="Helical" evidence="14">
    <location>
        <begin position="51"/>
        <end position="71"/>
    </location>
</feature>
<feature type="transmembrane region" description="Helical" evidence="14">
    <location>
        <begin position="243"/>
        <end position="263"/>
    </location>
</feature>
<keyword evidence="16" id="KW-1185">Reference proteome</keyword>
<keyword evidence="8 14" id="KW-0350">Heme biosynthesis</keyword>
<feature type="transmembrane region" description="Helical" evidence="14">
    <location>
        <begin position="118"/>
        <end position="139"/>
    </location>
</feature>
<feature type="transmembrane region" description="Helical" evidence="14">
    <location>
        <begin position="145"/>
        <end position="164"/>
    </location>
</feature>
<dbReference type="CDD" id="cd13957">
    <property type="entry name" value="PT_UbiA_Cox10"/>
    <property type="match status" value="1"/>
</dbReference>
<evidence type="ECO:0000256" key="13">
    <source>
        <dbReference type="ARBA" id="ARBA00047690"/>
    </source>
</evidence>
<evidence type="ECO:0000256" key="5">
    <source>
        <dbReference type="ARBA" id="ARBA00022679"/>
    </source>
</evidence>
<evidence type="ECO:0000313" key="16">
    <source>
        <dbReference type="Proteomes" id="UP000663088"/>
    </source>
</evidence>
<dbReference type="EMBL" id="CP065956">
    <property type="protein sequence ID" value="QSR87056.1"/>
    <property type="molecule type" value="Genomic_DNA"/>
</dbReference>
<reference evidence="15 16" key="1">
    <citation type="submission" date="2020-12" db="EMBL/GenBank/DDBJ databases">
        <authorList>
            <person name="Awala S.I."/>
            <person name="Gwak J.-H."/>
            <person name="Kim S.-J."/>
            <person name="Rhee S.-K."/>
        </authorList>
    </citation>
    <scope>NUCLEOTIDE SEQUENCE [LARGE SCALE GENOMIC DNA]</scope>
    <source>
        <strain evidence="15 16">IT5</strain>
    </source>
</reference>
<evidence type="ECO:0000256" key="12">
    <source>
        <dbReference type="ARBA" id="ARBA00042475"/>
    </source>
</evidence>
<keyword evidence="4 14" id="KW-1003">Cell membrane</keyword>
<dbReference type="HAMAP" id="MF_00154">
    <property type="entry name" value="CyoE_CtaB"/>
    <property type="match status" value="1"/>
</dbReference>
<keyword evidence="5 14" id="KW-0808">Transferase</keyword>
<organism evidence="15 16">
    <name type="scientific">Candidatus Methylacidiphilum infernorum</name>
    <dbReference type="NCBI Taxonomy" id="511746"/>
    <lineage>
        <taxon>Bacteria</taxon>
        <taxon>Pseudomonadati</taxon>
        <taxon>Verrucomicrobiota</taxon>
        <taxon>Methylacidiphilae</taxon>
        <taxon>Methylacidiphilales</taxon>
        <taxon>Methylacidiphilaceae</taxon>
        <taxon>Methylacidiphilum (ex Ratnadevi et al. 2023)</taxon>
    </lineage>
</organism>
<comment type="subcellular location">
    <subcellularLocation>
        <location evidence="1 14">Cell membrane</location>
        <topology evidence="1 14">Multi-pass membrane protein</topology>
    </subcellularLocation>
</comment>
<comment type="miscellaneous">
    <text evidence="14">Carbon 2 of the heme B porphyrin ring is defined according to the Fischer nomenclature.</text>
</comment>
<dbReference type="NCBIfam" id="TIGR01473">
    <property type="entry name" value="cyoE_ctaB"/>
    <property type="match status" value="1"/>
</dbReference>
<evidence type="ECO:0000256" key="4">
    <source>
        <dbReference type="ARBA" id="ARBA00022475"/>
    </source>
</evidence>
<feature type="transmembrane region" description="Helical" evidence="14">
    <location>
        <begin position="269"/>
        <end position="288"/>
    </location>
</feature>
<evidence type="ECO:0000256" key="9">
    <source>
        <dbReference type="ARBA" id="ARBA00023136"/>
    </source>
</evidence>
<evidence type="ECO:0000256" key="8">
    <source>
        <dbReference type="ARBA" id="ARBA00023133"/>
    </source>
</evidence>
<protein>
    <recommendedName>
        <fullName evidence="11 14">Protoheme IX farnesyltransferase</fullName>
        <ecNumber evidence="3 14">2.5.1.141</ecNumber>
    </recommendedName>
    <alternativeName>
        <fullName evidence="12 14">Heme B farnesyltransferase</fullName>
    </alternativeName>
    <alternativeName>
        <fullName evidence="10 14">Heme O synthase</fullName>
    </alternativeName>
</protein>
<dbReference type="Proteomes" id="UP000663088">
    <property type="component" value="Chromosome"/>
</dbReference>
<evidence type="ECO:0000256" key="1">
    <source>
        <dbReference type="ARBA" id="ARBA00004651"/>
    </source>
</evidence>
<dbReference type="InterPro" id="IPR044878">
    <property type="entry name" value="UbiA_sf"/>
</dbReference>
<feature type="transmembrane region" description="Helical" evidence="14">
    <location>
        <begin position="171"/>
        <end position="189"/>
    </location>
</feature>
<comment type="pathway">
    <text evidence="2 14">Porphyrin-containing compound metabolism; heme O biosynthesis; heme O from protoheme: step 1/1.</text>
</comment>
<evidence type="ECO:0000256" key="14">
    <source>
        <dbReference type="HAMAP-Rule" id="MF_00154"/>
    </source>
</evidence>
<keyword evidence="7 14" id="KW-1133">Transmembrane helix</keyword>
<evidence type="ECO:0000256" key="3">
    <source>
        <dbReference type="ARBA" id="ARBA00012292"/>
    </source>
</evidence>
<feature type="transmembrane region" description="Helical" evidence="14">
    <location>
        <begin position="77"/>
        <end position="97"/>
    </location>
</feature>
<gene>
    <name evidence="15" type="primary">cyoE</name>
    <name evidence="14" type="synonym">ctaB</name>
    <name evidence="15" type="ORF">EM20IM_01435</name>
</gene>
<dbReference type="InterPro" id="IPR000537">
    <property type="entry name" value="UbiA_prenyltransferase"/>
</dbReference>